<evidence type="ECO:0000313" key="2">
    <source>
        <dbReference type="Proteomes" id="UP000240461"/>
    </source>
</evidence>
<organism evidence="1 2">
    <name type="scientific">Acanthamoeba polyphaga mimivirus Kroon</name>
    <dbReference type="NCBI Taxonomy" id="3069720"/>
    <lineage>
        <taxon>Viruses</taxon>
        <taxon>Varidnaviria</taxon>
        <taxon>Bamfordvirae</taxon>
        <taxon>Nucleocytoviricota</taxon>
        <taxon>Megaviricetes</taxon>
        <taxon>Imitervirales</taxon>
        <taxon>Mimiviridae</taxon>
        <taxon>Megamimivirinae</taxon>
        <taxon>Mimivirus</taxon>
        <taxon>Mimivirus lagoaense</taxon>
    </lineage>
</organism>
<reference evidence="1 2" key="1">
    <citation type="submission" date="2014-10" db="EMBL/GenBank/DDBJ databases">
        <title>Pan-genome analysis of Brazilian lineage A amoebal mimiviruses.</title>
        <authorList>
            <person name="Assis F.L."/>
            <person name="Abrahao J.S."/>
            <person name="Kroon E.G."/>
            <person name="Dornas F.P."/>
            <person name="Andrade K.R."/>
            <person name="Borato P.V.M."/>
            <person name="Pilotto M.R."/>
            <person name="Benamar S."/>
            <person name="LaScola B."/>
            <person name="Colson P."/>
        </authorList>
    </citation>
    <scope>NUCLEOTIDE SEQUENCE [LARGE SCALE GENOMIC DNA]</scope>
    <source>
        <strain evidence="1 2">Kroon</strain>
    </source>
</reference>
<evidence type="ECO:0000313" key="1">
    <source>
        <dbReference type="EMBL" id="AKI80658.1"/>
    </source>
</evidence>
<accession>A0A0G2Y4C4</accession>
<sequence length="54" mass="6610">MTHEALFYDRISIKFVIGVICEKNIEDIVKKYLNKFNLHHIKIFNKFIFIPWKL</sequence>
<keyword evidence="2" id="KW-1185">Reference proteome</keyword>
<dbReference type="KEGG" id="vg:80514456"/>
<dbReference type="EMBL" id="KM982402">
    <property type="protein sequence ID" value="AKI80658.1"/>
    <property type="molecule type" value="Genomic_DNA"/>
</dbReference>
<name>A0A0G2Y4C4_9VIRU</name>
<dbReference type="Proteomes" id="UP000240461">
    <property type="component" value="Segment"/>
</dbReference>
<protein>
    <submittedName>
        <fullName evidence="1">Uncharacterized protein</fullName>
    </submittedName>
</protein>
<proteinExistence type="predicted"/>